<dbReference type="OrthoDB" id="2139078at2"/>
<evidence type="ECO:0000313" key="2">
    <source>
        <dbReference type="Proteomes" id="UP000234748"/>
    </source>
</evidence>
<dbReference type="EMBL" id="PGUY01000061">
    <property type="protein sequence ID" value="PLT28438.1"/>
    <property type="molecule type" value="Genomic_DNA"/>
</dbReference>
<sequence>MSTETAYRINENLMISEKILKCWDAIFVPDYDFFYFETINQINKVFPGDVLIYSKEELINDHVLCNIDNRCAFKTWNVNSIAKFAAIVPNSHFSILADAQKAEILYEQWRLRRGLIWEYEWIKAILKKAGTMLGDICLTIFEENAFETPEGKMAAIQRTLWDRIPFSVKTLFFTEIAKSESDSISLWSQLSIKEKNRIENTFPHIFNHLHSFAEKNGPNCLAAAIAGATVNKDWTDWISNQWLQSKETFPLLLAQGAIARY</sequence>
<comment type="caution">
    <text evidence="1">The sequence shown here is derived from an EMBL/GenBank/DDBJ whole genome shotgun (WGS) entry which is preliminary data.</text>
</comment>
<name>A0A2N5M247_9BACI</name>
<reference evidence="1 2" key="1">
    <citation type="submission" date="2017-11" db="EMBL/GenBank/DDBJ databases">
        <title>Comparitive Functional Genomics of Dry Heat Resistant strains isolated from the Viking Spacecraft.</title>
        <authorList>
            <person name="Seuylemezian A."/>
            <person name="Cooper K."/>
            <person name="Vaishampayan P."/>
        </authorList>
    </citation>
    <scope>NUCLEOTIDE SEQUENCE [LARGE SCALE GENOMIC DNA]</scope>
    <source>
        <strain evidence="1 2">V1-29</strain>
    </source>
</reference>
<dbReference type="Proteomes" id="UP000234748">
    <property type="component" value="Unassembled WGS sequence"/>
</dbReference>
<accession>A0A2N5M247</accession>
<evidence type="ECO:0000313" key="1">
    <source>
        <dbReference type="EMBL" id="PLT28438.1"/>
    </source>
</evidence>
<keyword evidence="2" id="KW-1185">Reference proteome</keyword>
<gene>
    <name evidence="1" type="ORF">CUU66_18525</name>
</gene>
<dbReference type="AlphaFoldDB" id="A0A2N5M247"/>
<protein>
    <submittedName>
        <fullName evidence="1">Uncharacterized protein</fullName>
    </submittedName>
</protein>
<proteinExistence type="predicted"/>
<dbReference type="RefSeq" id="WP_101644888.1">
    <property type="nucleotide sequence ID" value="NZ_PGUY01000061.1"/>
</dbReference>
<organism evidence="1 2">
    <name type="scientific">Peribacillus deserti</name>
    <dbReference type="NCBI Taxonomy" id="673318"/>
    <lineage>
        <taxon>Bacteria</taxon>
        <taxon>Bacillati</taxon>
        <taxon>Bacillota</taxon>
        <taxon>Bacilli</taxon>
        <taxon>Bacillales</taxon>
        <taxon>Bacillaceae</taxon>
        <taxon>Peribacillus</taxon>
    </lineage>
</organism>